<evidence type="ECO:0000313" key="2">
    <source>
        <dbReference type="EMBL" id="KAK3936878.1"/>
    </source>
</evidence>
<comment type="caution">
    <text evidence="2">The sequence shown here is derived from an EMBL/GenBank/DDBJ whole genome shotgun (WGS) entry which is preliminary data.</text>
</comment>
<dbReference type="InterPro" id="IPR007681">
    <property type="entry name" value="Mog1"/>
</dbReference>
<dbReference type="Gene3D" id="3.40.50.1010">
    <property type="entry name" value="5'-nuclease"/>
    <property type="match status" value="1"/>
</dbReference>
<sequence>MVSHSYFGRPEPDGRHLGSDLRLISDWCSILAKDALANNYAHTQAFPLSKLSKPQQSTLFSKSAHEFRVEQGPNGTIKLEQVGGDENAAPCSSNPSEATIRQQVAAMLEHPNYKKARAKGNADANAMIESIEYRAEDAEAVKAAALSIELETKAPEAAQRRAEEIAFNFMVRVGQEARKQLQAARVDYTKHGASRATSATSEAVKPPRSAWYKSVGGATKMHNVSAAQAINSNRSRTTPPAKGPAQLASPFVSTPDSDRRTTRDSVSSDSPHYSTDATTPPPPVDQWSKEGQDFSVTSKSGSGVGLHNAQSTATPAHLGAGVNQAFLSQVYLNQTYVNGSVAAACSQPANNSTLLVGITSSINAATHAQGIQGAAYPYILTASTYPKASFQPYTGMTCYIVPFQGARDELVPAYTTTKSGKQRFVVHKTRELKLQDAELRADPEMGEVARAPIHIFVDLSNIIIGFYGCMKTRRGMPVNKRIKAPHFSFDNLNLILTRDRPVEKMIVAGSIGINSRVPGYMVEAHELGYEMNIMQRVQKPVSPMAKRLSKNGAGAVDNSGADSGDEYTGKVGEQGVDEVLHLKILQSAMDTPECGTIVLATGDAAHAEYSDGFKKNIERVLAFGWNIELYGWRQNISSAWRDPEFAETWGHQFRLIELDDFCEELHAHYIPE</sequence>
<dbReference type="CDD" id="cd18724">
    <property type="entry name" value="PIN_LabA-like"/>
    <property type="match status" value="1"/>
</dbReference>
<dbReference type="GO" id="GO:0005634">
    <property type="term" value="C:nucleus"/>
    <property type="evidence" value="ECO:0007669"/>
    <property type="project" value="TreeGrafter"/>
</dbReference>
<organism evidence="2 3">
    <name type="scientific">Diplogelasinospora grovesii</name>
    <dbReference type="NCBI Taxonomy" id="303347"/>
    <lineage>
        <taxon>Eukaryota</taxon>
        <taxon>Fungi</taxon>
        <taxon>Dikarya</taxon>
        <taxon>Ascomycota</taxon>
        <taxon>Pezizomycotina</taxon>
        <taxon>Sordariomycetes</taxon>
        <taxon>Sordariomycetidae</taxon>
        <taxon>Sordariales</taxon>
        <taxon>Diplogelasinosporaceae</taxon>
        <taxon>Diplogelasinospora</taxon>
    </lineage>
</organism>
<feature type="region of interest" description="Disordered" evidence="1">
    <location>
        <begin position="230"/>
        <end position="308"/>
    </location>
</feature>
<reference evidence="3" key="1">
    <citation type="journal article" date="2023" name="Mol. Phylogenet. Evol.">
        <title>Genome-scale phylogeny and comparative genomics of the fungal order Sordariales.</title>
        <authorList>
            <person name="Hensen N."/>
            <person name="Bonometti L."/>
            <person name="Westerberg I."/>
            <person name="Brannstrom I.O."/>
            <person name="Guillou S."/>
            <person name="Cros-Aarteil S."/>
            <person name="Calhoun S."/>
            <person name="Haridas S."/>
            <person name="Kuo A."/>
            <person name="Mondo S."/>
            <person name="Pangilinan J."/>
            <person name="Riley R."/>
            <person name="LaButti K."/>
            <person name="Andreopoulos B."/>
            <person name="Lipzen A."/>
            <person name="Chen C."/>
            <person name="Yan M."/>
            <person name="Daum C."/>
            <person name="Ng V."/>
            <person name="Clum A."/>
            <person name="Steindorff A."/>
            <person name="Ohm R.A."/>
            <person name="Martin F."/>
            <person name="Silar P."/>
            <person name="Natvig D.O."/>
            <person name="Lalanne C."/>
            <person name="Gautier V."/>
            <person name="Ament-Velasquez S.L."/>
            <person name="Kruys A."/>
            <person name="Hutchinson M.I."/>
            <person name="Powell A.J."/>
            <person name="Barry K."/>
            <person name="Miller A.N."/>
            <person name="Grigoriev I.V."/>
            <person name="Debuchy R."/>
            <person name="Gladieux P."/>
            <person name="Hiltunen Thoren M."/>
            <person name="Johannesson H."/>
        </authorList>
    </citation>
    <scope>NUCLEOTIDE SEQUENCE [LARGE SCALE GENOMIC DNA]</scope>
    <source>
        <strain evidence="3">CBS 340.73</strain>
    </source>
</reference>
<gene>
    <name evidence="2" type="ORF">QBC46DRAFT_268690</name>
</gene>
<protein>
    <recommendedName>
        <fullName evidence="4">NYN domain-containing protein</fullName>
    </recommendedName>
</protein>
<evidence type="ECO:0008006" key="4">
    <source>
        <dbReference type="Google" id="ProtNLM"/>
    </source>
</evidence>
<dbReference type="GO" id="GO:0006606">
    <property type="term" value="P:protein import into nucleus"/>
    <property type="evidence" value="ECO:0007669"/>
    <property type="project" value="TreeGrafter"/>
</dbReference>
<dbReference type="Proteomes" id="UP001303473">
    <property type="component" value="Unassembled WGS sequence"/>
</dbReference>
<dbReference type="GO" id="GO:0031267">
    <property type="term" value="F:small GTPase binding"/>
    <property type="evidence" value="ECO:0007669"/>
    <property type="project" value="TreeGrafter"/>
</dbReference>
<dbReference type="PANTHER" id="PTHR15837:SF5">
    <property type="entry name" value="NYN DOMAIN-CONTAINING PROTEIN"/>
    <property type="match status" value="1"/>
</dbReference>
<accession>A0AAN6N2Z0</accession>
<evidence type="ECO:0000256" key="1">
    <source>
        <dbReference type="SAM" id="MobiDB-lite"/>
    </source>
</evidence>
<dbReference type="EMBL" id="MU853869">
    <property type="protein sequence ID" value="KAK3936878.1"/>
    <property type="molecule type" value="Genomic_DNA"/>
</dbReference>
<dbReference type="GO" id="GO:0005085">
    <property type="term" value="F:guanyl-nucleotide exchange factor activity"/>
    <property type="evidence" value="ECO:0007669"/>
    <property type="project" value="TreeGrafter"/>
</dbReference>
<name>A0AAN6N2Z0_9PEZI</name>
<evidence type="ECO:0000313" key="3">
    <source>
        <dbReference type="Proteomes" id="UP001303473"/>
    </source>
</evidence>
<proteinExistence type="predicted"/>
<keyword evidence="3" id="KW-1185">Reference proteome</keyword>
<dbReference type="AlphaFoldDB" id="A0AAN6N2Z0"/>
<dbReference type="PANTHER" id="PTHR15837">
    <property type="entry name" value="RAN GUANINE NUCLEOTIDE RELEASE FACTOR"/>
    <property type="match status" value="1"/>
</dbReference>